<evidence type="ECO:0000256" key="3">
    <source>
        <dbReference type="ARBA" id="ARBA00004202"/>
    </source>
</evidence>
<evidence type="ECO:0000313" key="21">
    <source>
        <dbReference type="EMBL" id="EEX76812.1"/>
    </source>
</evidence>
<reference evidence="20 23" key="2">
    <citation type="submission" date="2011-04" db="EMBL/GenBank/DDBJ databases">
        <title>The complete genome of Selenomonas sputigena DSM 20758.</title>
        <authorList>
            <consortium name="US DOE Joint Genome Institute (JGI-PGF)"/>
            <person name="Lucas S."/>
            <person name="Copeland A."/>
            <person name="Lapidus A."/>
            <person name="Bruce D."/>
            <person name="Goodwin L."/>
            <person name="Pitluck S."/>
            <person name="Peters L."/>
            <person name="Kyrpides N."/>
            <person name="Mavromatis K."/>
            <person name="Ivanova N."/>
            <person name="Ovchinnikova G."/>
            <person name="Teshima H."/>
            <person name="Detter J.C."/>
            <person name="Tapia R."/>
            <person name="Han C."/>
            <person name="Land M."/>
            <person name="Hauser L."/>
            <person name="Markowitz V."/>
            <person name="Cheng J.-F."/>
            <person name="Hugenholtz P."/>
            <person name="Woyke T."/>
            <person name="Wu D."/>
            <person name="Gronow S."/>
            <person name="Wellnitz S."/>
            <person name="Schneider S."/>
            <person name="Klenk H.-P."/>
            <person name="Eisen J.A."/>
        </authorList>
    </citation>
    <scope>NUCLEOTIDE SEQUENCE [LARGE SCALE GENOMIC DNA]</scope>
    <source>
        <strain evidence="20">ATCC 35185</strain>
        <strain evidence="23">ATCC 35185 / DSM 20758 / VPI D19B-28</strain>
    </source>
</reference>
<keyword evidence="12 21" id="KW-0560">Oxidoreductase</keyword>
<evidence type="ECO:0000256" key="11">
    <source>
        <dbReference type="ARBA" id="ARBA00022982"/>
    </source>
</evidence>
<dbReference type="SMART" id="SM00926">
    <property type="entry name" value="Molybdop_Fe4S4"/>
    <property type="match status" value="1"/>
</dbReference>
<sequence>MKSSVFFKKMRFPQEGDGEVSSIFQKFRYLIPKERTASGHQQIHEGGRDWENMYRDRWSFDKRVRSTHGVNCTGSCSWNIYVKDGLVAWENQALDYPETAPDMPDFEPRGCPRGASFSWYLYSPLRIKYPYLRSDLAELWREARKNHKTALEAWRSIADDPAKKKRYKAARGMGGFVRSNWDEVSELIASSLLYTVEKYGPDRNFGFSVIPAKSMLSYAAGLRFMQLMGGAGLSFYDWYADLPPASPQVWGDQTDVPESSDWYNAGYIITWGSNVPLTRTPDAHFLTEVRYKGTKVVSVAPDYAESTTVADTWISLHTGSDAALAMAMGHVILKEYYIDKEVPFFVDYVRRFTDFPFLVLLDEKEDGSFLPGRFLNAKDMGRADEKHADFKFYVVDEMTERLVVPNGTMGDRWDRQAKWNLKEEDSDTGEAIKARLSVLDIKDDAVEVTLPYFGTEREEMLLKRMVPVKKIKTAAGERLVTTVYDLTMANYAIDRGLGGEAASSYEDDVPYTPHWQEKYTGVSPELAIHTAREMADNSIKTDGRTMVIMGAGINHWYNADIIYRTILNLLLFIGAEGRNGGGWAHYVGQEKLRPAEGWARVMTATDWQPAARLQNSTSFFYFGTDQWRSDEIDTEQIVAATGKPRYRHPGDYNVLAARLGWLPSYPTFNKSGQKIIDEAKAAGHEDFEDVKKFVAESLKKGELNFSAEDPDAPENFPRNLFIWRANLITSSSKGHEYFLKYLLGTKNGLFAEEKCPTRPTEIRWREEQEISQPGGAAEGKLDLLIDLDFRMAGSALYSDVVLPTATWYEKTDLSSTDMHPFVHPFQAAVDPLWEARTDWDIFRTLAEAVSRVAKEAGMKPYTDVVAVPLQHDTEGETAQPEGRIRDWKKGDCEPIPGKTMPNLVKVERDYTKVYEKWIALGPNVEKGMGAHGLSWESKEDYEEIRKRNGVIENKDFVSYGMPSIFEARQAADAVMGLSSTTKGSVAVRAWQSMEKRTGLTNLTRLAKDREIERFTFDQVVAQPRQTITTPTFTGSNRNRRYTPFTTNVEELVPFRTVTGRQCFYVDHELMQEWGEAMATYRPILENRPIEKKLGEGKEITLRYLTPHNKWSTHSMYFDSQQLLTLFRGGQTVWFNEKDAADIDVKDNDWVELYNRNGVVASRVVTSPRLPRGVVFMHHAQDRHINVPGSKISGTRGGTHNTPTHIMMKPTHMIGGYGQFSYGFNYYGPTGNQRDTYVVARKMKEVDWLED</sequence>
<keyword evidence="14" id="KW-0411">Iron-sulfur</keyword>
<dbReference type="GO" id="GO:0042128">
    <property type="term" value="P:nitrate assimilation"/>
    <property type="evidence" value="ECO:0007669"/>
    <property type="project" value="UniProtKB-KW"/>
</dbReference>
<dbReference type="InterPro" id="IPR006468">
    <property type="entry name" value="NarG"/>
</dbReference>
<dbReference type="InterPro" id="IPR006963">
    <property type="entry name" value="Mopterin_OxRdtase_4Fe-4S_dom"/>
</dbReference>
<dbReference type="PANTHER" id="PTHR43105:SF2">
    <property type="entry name" value="RESPIRATORY NITRATE REDUCTASE 2 ALPHA CHAIN"/>
    <property type="match status" value="1"/>
</dbReference>
<dbReference type="Pfam" id="PF14710">
    <property type="entry name" value="Nitr_red_alph_N"/>
    <property type="match status" value="1"/>
</dbReference>
<dbReference type="GO" id="GO:0051539">
    <property type="term" value="F:4 iron, 4 sulfur cluster binding"/>
    <property type="evidence" value="ECO:0007669"/>
    <property type="project" value="UniProtKB-KW"/>
</dbReference>
<dbReference type="EC" id="1.7.5.1" evidence="5"/>
<keyword evidence="8" id="KW-0004">4Fe-4S</keyword>
<dbReference type="InterPro" id="IPR044906">
    <property type="entry name" value="Nitr_red_alph_N_sf"/>
</dbReference>
<evidence type="ECO:0000256" key="5">
    <source>
        <dbReference type="ARBA" id="ARBA00012500"/>
    </source>
</evidence>
<dbReference type="Pfam" id="PF00384">
    <property type="entry name" value="Molybdopterin"/>
    <property type="match status" value="1"/>
</dbReference>
<dbReference type="KEGG" id="ssg:Selsp_0710"/>
<dbReference type="OrthoDB" id="9759518at2"/>
<dbReference type="PROSITE" id="PS00551">
    <property type="entry name" value="MOLYBDOPTERIN_PROK_1"/>
    <property type="match status" value="1"/>
</dbReference>
<evidence type="ECO:0000313" key="23">
    <source>
        <dbReference type="Proteomes" id="UP000011124"/>
    </source>
</evidence>
<dbReference type="InterPro" id="IPR006655">
    <property type="entry name" value="Mopterin_OxRdtase_prok_CS"/>
</dbReference>
<evidence type="ECO:0000256" key="15">
    <source>
        <dbReference type="ARBA" id="ARBA00023063"/>
    </source>
</evidence>
<evidence type="ECO:0000256" key="8">
    <source>
        <dbReference type="ARBA" id="ARBA00022485"/>
    </source>
</evidence>
<feature type="domain" description="4Fe-4S Mo/W bis-MGD-type" evidence="19">
    <location>
        <begin position="61"/>
        <end position="125"/>
    </location>
</feature>
<dbReference type="Pfam" id="PF01568">
    <property type="entry name" value="Molydop_binding"/>
    <property type="match status" value="1"/>
</dbReference>
<dbReference type="InterPro" id="IPR050123">
    <property type="entry name" value="Prok_molybdopt-oxidoreductase"/>
</dbReference>
<keyword evidence="13" id="KW-0408">Iron</keyword>
<evidence type="ECO:0000256" key="17">
    <source>
        <dbReference type="ARBA" id="ARBA00048294"/>
    </source>
</evidence>
<comment type="cofactor">
    <cofactor evidence="1">
        <name>Mo-bis(molybdopterin guanine dinucleotide)</name>
        <dbReference type="ChEBI" id="CHEBI:60539"/>
    </cofactor>
</comment>
<evidence type="ECO:0000256" key="13">
    <source>
        <dbReference type="ARBA" id="ARBA00023004"/>
    </source>
</evidence>
<keyword evidence="16" id="KW-0472">Membrane</keyword>
<evidence type="ECO:0000256" key="16">
    <source>
        <dbReference type="ARBA" id="ARBA00023136"/>
    </source>
</evidence>
<dbReference type="NCBIfam" id="TIGR01580">
    <property type="entry name" value="narG"/>
    <property type="match status" value="1"/>
</dbReference>
<dbReference type="PROSITE" id="PS00490">
    <property type="entry name" value="MOLYBDOPTERIN_PROK_2"/>
    <property type="match status" value="1"/>
</dbReference>
<dbReference type="GO" id="GO:0160182">
    <property type="term" value="F:nitrate reductase (quinone) activity"/>
    <property type="evidence" value="ECO:0007669"/>
    <property type="project" value="UniProtKB-EC"/>
</dbReference>
<evidence type="ECO:0000313" key="20">
    <source>
        <dbReference type="EMBL" id="AEB99677.1"/>
    </source>
</evidence>
<reference evidence="21 22" key="1">
    <citation type="submission" date="2009-09" db="EMBL/GenBank/DDBJ databases">
        <authorList>
            <person name="Weinstock G."/>
            <person name="Sodergren E."/>
            <person name="Clifton S."/>
            <person name="Fulton L."/>
            <person name="Fulton B."/>
            <person name="Courtney L."/>
            <person name="Fronick C."/>
            <person name="Harrison M."/>
            <person name="Strong C."/>
            <person name="Farmer C."/>
            <person name="Delahaunty K."/>
            <person name="Markovic C."/>
            <person name="Hall O."/>
            <person name="Minx P."/>
            <person name="Tomlinson C."/>
            <person name="Mitreva M."/>
            <person name="Nelson J."/>
            <person name="Hou S."/>
            <person name="Wollam A."/>
            <person name="Pepin K.H."/>
            <person name="Johnson M."/>
            <person name="Bhonagiri V."/>
            <person name="Nash W.E."/>
            <person name="Warren W."/>
            <person name="Chinwalla A."/>
            <person name="Mardis E.R."/>
            <person name="Wilson R.K."/>
        </authorList>
    </citation>
    <scope>NUCLEOTIDE SEQUENCE [LARGE SCALE GENOMIC DNA]</scope>
    <source>
        <strain evidence="21">ATCC 35185</strain>
        <strain evidence="22">ATCC 35185 / DSM 20758 / VPI D19B-28</strain>
    </source>
</reference>
<dbReference type="InterPro" id="IPR027467">
    <property type="entry name" value="MopterinOxRdtase_cofactor_BS"/>
</dbReference>
<dbReference type="Gene3D" id="3.40.50.12440">
    <property type="match status" value="1"/>
</dbReference>
<dbReference type="SUPFAM" id="SSF53706">
    <property type="entry name" value="Formate dehydrogenase/DMSO reductase, domains 1-3"/>
    <property type="match status" value="1"/>
</dbReference>
<dbReference type="SUPFAM" id="SSF50692">
    <property type="entry name" value="ADC-like"/>
    <property type="match status" value="1"/>
</dbReference>
<evidence type="ECO:0000256" key="9">
    <source>
        <dbReference type="ARBA" id="ARBA00022505"/>
    </source>
</evidence>
<keyword evidence="11" id="KW-0249">Electron transport</keyword>
<dbReference type="eggNOG" id="COG5013">
    <property type="taxonomic scope" value="Bacteria"/>
</dbReference>
<proteinExistence type="inferred from homology"/>
<dbReference type="STRING" id="546271.Selsp_0710"/>
<evidence type="ECO:0000256" key="6">
    <source>
        <dbReference type="ARBA" id="ARBA00022448"/>
    </source>
</evidence>
<feature type="compositionally biased region" description="Basic and acidic residues" evidence="18">
    <location>
        <begin position="882"/>
        <end position="892"/>
    </location>
</feature>
<evidence type="ECO:0000256" key="14">
    <source>
        <dbReference type="ARBA" id="ARBA00023014"/>
    </source>
</evidence>
<gene>
    <name evidence="20" type="ordered locus">Selsp_0710</name>
    <name evidence="21" type="ORF">SELSPUOL_01816</name>
</gene>
<evidence type="ECO:0000256" key="4">
    <source>
        <dbReference type="ARBA" id="ARBA00010312"/>
    </source>
</evidence>
<dbReference type="GO" id="GO:0043546">
    <property type="term" value="F:molybdopterin cofactor binding"/>
    <property type="evidence" value="ECO:0007669"/>
    <property type="project" value="InterPro"/>
</dbReference>
<dbReference type="InterPro" id="IPR006657">
    <property type="entry name" value="MoPterin_dinucl-bd_dom"/>
</dbReference>
<protein>
    <recommendedName>
        <fullName evidence="5">nitrate reductase (quinone)</fullName>
        <ecNumber evidence="5">1.7.5.1</ecNumber>
    </recommendedName>
</protein>
<dbReference type="Proteomes" id="UP000003505">
    <property type="component" value="Unassembled WGS sequence"/>
</dbReference>
<keyword evidence="15" id="KW-0534">Nitrate assimilation</keyword>
<comment type="subcellular location">
    <subcellularLocation>
        <location evidence="3">Cell membrane</location>
        <topology evidence="3">Peripheral membrane protein</topology>
    </subcellularLocation>
</comment>
<dbReference type="CDD" id="cd02776">
    <property type="entry name" value="MopB_CT_Nitrate-R-NarG-like"/>
    <property type="match status" value="1"/>
</dbReference>
<dbReference type="InterPro" id="IPR037943">
    <property type="entry name" value="MopB_CT_Nitrate-R-NarG-like"/>
</dbReference>
<keyword evidence="10" id="KW-0479">Metal-binding</keyword>
<dbReference type="CDD" id="cd02750">
    <property type="entry name" value="MopB_Nitrate-R-NarG-like"/>
    <property type="match status" value="1"/>
</dbReference>
<dbReference type="Gene3D" id="4.10.1200.10">
    <property type="entry name" value="nitrate reductase tail"/>
    <property type="match status" value="1"/>
</dbReference>
<comment type="cofactor">
    <cofactor evidence="2">
        <name>[4Fe-4S] cluster</name>
        <dbReference type="ChEBI" id="CHEBI:49883"/>
    </cofactor>
</comment>
<accession>C9LWG2</accession>
<keyword evidence="7" id="KW-1003">Cell membrane</keyword>
<feature type="region of interest" description="Disordered" evidence="18">
    <location>
        <begin position="873"/>
        <end position="892"/>
    </location>
</feature>
<evidence type="ECO:0000256" key="10">
    <source>
        <dbReference type="ARBA" id="ARBA00022723"/>
    </source>
</evidence>
<evidence type="ECO:0000256" key="12">
    <source>
        <dbReference type="ARBA" id="ARBA00023002"/>
    </source>
</evidence>
<dbReference type="EMBL" id="CP002637">
    <property type="protein sequence ID" value="AEB99677.1"/>
    <property type="molecule type" value="Genomic_DNA"/>
</dbReference>
<evidence type="ECO:0000259" key="19">
    <source>
        <dbReference type="PROSITE" id="PS51669"/>
    </source>
</evidence>
<comment type="catalytic activity">
    <reaction evidence="17">
        <text>nitrate + a quinol = a quinone + nitrite + H2O</text>
        <dbReference type="Rhea" id="RHEA:56144"/>
        <dbReference type="ChEBI" id="CHEBI:15377"/>
        <dbReference type="ChEBI" id="CHEBI:16301"/>
        <dbReference type="ChEBI" id="CHEBI:17632"/>
        <dbReference type="ChEBI" id="CHEBI:24646"/>
        <dbReference type="ChEBI" id="CHEBI:132124"/>
        <dbReference type="EC" id="1.7.5.1"/>
    </reaction>
</comment>
<organism evidence="21 22">
    <name type="scientific">Selenomonas sputigena (strain ATCC 35185 / DSM 20758 / CCUG 44933 / VPI D19B-28)</name>
    <dbReference type="NCBI Taxonomy" id="546271"/>
    <lineage>
        <taxon>Bacteria</taxon>
        <taxon>Bacillati</taxon>
        <taxon>Bacillota</taxon>
        <taxon>Negativicutes</taxon>
        <taxon>Selenomonadales</taxon>
        <taxon>Selenomonadaceae</taxon>
        <taxon>Selenomonas</taxon>
    </lineage>
</organism>
<evidence type="ECO:0000256" key="2">
    <source>
        <dbReference type="ARBA" id="ARBA00001966"/>
    </source>
</evidence>
<keyword evidence="9" id="KW-0500">Molybdenum</keyword>
<dbReference type="InterPro" id="IPR028189">
    <property type="entry name" value="Nitr_red_alph_N"/>
</dbReference>
<dbReference type="AlphaFoldDB" id="C9LWG2"/>
<keyword evidence="23" id="KW-1185">Reference proteome</keyword>
<dbReference type="InterPro" id="IPR006656">
    <property type="entry name" value="Mopterin_OxRdtase"/>
</dbReference>
<name>C9LWG2_SELS3</name>
<evidence type="ECO:0000313" key="22">
    <source>
        <dbReference type="Proteomes" id="UP000003505"/>
    </source>
</evidence>
<evidence type="ECO:0000256" key="1">
    <source>
        <dbReference type="ARBA" id="ARBA00001942"/>
    </source>
</evidence>
<dbReference type="HOGENOM" id="CLU_000422_14_1_9"/>
<comment type="similarity">
    <text evidence="4">Belongs to the prokaryotic molybdopterin-containing oxidoreductase family.</text>
</comment>
<evidence type="ECO:0000256" key="18">
    <source>
        <dbReference type="SAM" id="MobiDB-lite"/>
    </source>
</evidence>
<dbReference type="PROSITE" id="PS51669">
    <property type="entry name" value="4FE4S_MOW_BIS_MGD"/>
    <property type="match status" value="1"/>
</dbReference>
<dbReference type="EMBL" id="ACKP02000043">
    <property type="protein sequence ID" value="EEX76812.1"/>
    <property type="molecule type" value="Genomic_DNA"/>
</dbReference>
<dbReference type="InterPro" id="IPR009010">
    <property type="entry name" value="Asp_de-COase-like_dom_sf"/>
</dbReference>
<dbReference type="Proteomes" id="UP000011124">
    <property type="component" value="Chromosome"/>
</dbReference>
<dbReference type="GO" id="GO:0009325">
    <property type="term" value="C:nitrate reductase complex"/>
    <property type="evidence" value="ECO:0007669"/>
    <property type="project" value="InterPro"/>
</dbReference>
<evidence type="ECO:0000256" key="7">
    <source>
        <dbReference type="ARBA" id="ARBA00022475"/>
    </source>
</evidence>
<dbReference type="PANTHER" id="PTHR43105">
    <property type="entry name" value="RESPIRATORY NITRATE REDUCTASE"/>
    <property type="match status" value="1"/>
</dbReference>
<dbReference type="GO" id="GO:0046872">
    <property type="term" value="F:metal ion binding"/>
    <property type="evidence" value="ECO:0007669"/>
    <property type="project" value="UniProtKB-KW"/>
</dbReference>
<dbReference type="GO" id="GO:0005886">
    <property type="term" value="C:plasma membrane"/>
    <property type="evidence" value="ECO:0007669"/>
    <property type="project" value="UniProtKB-SubCell"/>
</dbReference>
<keyword evidence="6" id="KW-0813">Transport</keyword>